<dbReference type="InterPro" id="IPR008264">
    <property type="entry name" value="Beta_glucanase"/>
</dbReference>
<dbReference type="Gene3D" id="2.60.120.200">
    <property type="match status" value="1"/>
</dbReference>
<feature type="domain" description="GH16" evidence="5">
    <location>
        <begin position="1"/>
        <end position="208"/>
    </location>
</feature>
<dbReference type="AlphaFoldDB" id="A0A022R2I3"/>
<evidence type="ECO:0000256" key="2">
    <source>
        <dbReference type="ARBA" id="ARBA00023295"/>
    </source>
</evidence>
<dbReference type="PIRSF" id="PIRSF005604">
    <property type="entry name" value="XET"/>
    <property type="match status" value="1"/>
</dbReference>
<feature type="active site" description="Proton donor" evidence="3">
    <location>
        <position position="110"/>
    </location>
</feature>
<evidence type="ECO:0000256" key="4">
    <source>
        <dbReference type="SAM" id="SignalP"/>
    </source>
</evidence>
<dbReference type="InterPro" id="IPR013320">
    <property type="entry name" value="ConA-like_dom_sf"/>
</dbReference>
<dbReference type="PRINTS" id="PR00737">
    <property type="entry name" value="GLHYDRLASE16"/>
</dbReference>
<dbReference type="GO" id="GO:0004553">
    <property type="term" value="F:hydrolase activity, hydrolyzing O-glycosyl compounds"/>
    <property type="evidence" value="ECO:0007669"/>
    <property type="project" value="InterPro"/>
</dbReference>
<evidence type="ECO:0000313" key="6">
    <source>
        <dbReference type="EMBL" id="EYU33030.1"/>
    </source>
</evidence>
<name>A0A022R2I3_ERYGU</name>
<dbReference type="PhylomeDB" id="A0A022R2I3"/>
<keyword evidence="1" id="KW-0378">Hydrolase</keyword>
<evidence type="ECO:0000259" key="5">
    <source>
        <dbReference type="PROSITE" id="PS51762"/>
    </source>
</evidence>
<evidence type="ECO:0000313" key="7">
    <source>
        <dbReference type="Proteomes" id="UP000030748"/>
    </source>
</evidence>
<dbReference type="EMBL" id="KI630804">
    <property type="protein sequence ID" value="EYU33030.1"/>
    <property type="molecule type" value="Genomic_DNA"/>
</dbReference>
<feature type="chain" id="PRO_5006995498" description="GH16 domain-containing protein" evidence="4">
    <location>
        <begin position="22"/>
        <end position="273"/>
    </location>
</feature>
<dbReference type="eggNOG" id="ENOG502SJNA">
    <property type="taxonomic scope" value="Eukaryota"/>
</dbReference>
<feature type="signal peptide" evidence="4">
    <location>
        <begin position="1"/>
        <end position="21"/>
    </location>
</feature>
<protein>
    <recommendedName>
        <fullName evidence="5">GH16 domain-containing protein</fullName>
    </recommendedName>
</protein>
<dbReference type="InterPro" id="IPR016455">
    <property type="entry name" value="XTH"/>
</dbReference>
<dbReference type="STRING" id="4155.A0A022R2I3"/>
<reference evidence="6 7" key="1">
    <citation type="journal article" date="2013" name="Proc. Natl. Acad. Sci. U.S.A.">
        <title>Fine-scale variation in meiotic recombination in Mimulus inferred from population shotgun sequencing.</title>
        <authorList>
            <person name="Hellsten U."/>
            <person name="Wright K.M."/>
            <person name="Jenkins J."/>
            <person name="Shu S."/>
            <person name="Yuan Y."/>
            <person name="Wessler S.R."/>
            <person name="Schmutz J."/>
            <person name="Willis J.H."/>
            <person name="Rokhsar D.S."/>
        </authorList>
    </citation>
    <scope>NUCLEOTIDE SEQUENCE [LARGE SCALE GENOMIC DNA]</scope>
    <source>
        <strain evidence="7">cv. DUN x IM62</strain>
    </source>
</reference>
<gene>
    <name evidence="6" type="ORF">MIMGU_mgv1a011700mg</name>
</gene>
<dbReference type="InterPro" id="IPR000757">
    <property type="entry name" value="Beta-glucanase-like"/>
</dbReference>
<proteinExistence type="predicted"/>
<organism evidence="6 7">
    <name type="scientific">Erythranthe guttata</name>
    <name type="common">Yellow monkey flower</name>
    <name type="synonym">Mimulus guttatus</name>
    <dbReference type="NCBI Taxonomy" id="4155"/>
    <lineage>
        <taxon>Eukaryota</taxon>
        <taxon>Viridiplantae</taxon>
        <taxon>Streptophyta</taxon>
        <taxon>Embryophyta</taxon>
        <taxon>Tracheophyta</taxon>
        <taxon>Spermatophyta</taxon>
        <taxon>Magnoliopsida</taxon>
        <taxon>eudicotyledons</taxon>
        <taxon>Gunneridae</taxon>
        <taxon>Pentapetalae</taxon>
        <taxon>asterids</taxon>
        <taxon>lamiids</taxon>
        <taxon>Lamiales</taxon>
        <taxon>Phrymaceae</taxon>
        <taxon>Erythranthe</taxon>
    </lineage>
</organism>
<keyword evidence="4" id="KW-0732">Signal</keyword>
<feature type="active site" description="Nucleophile" evidence="3">
    <location>
        <position position="106"/>
    </location>
</feature>
<dbReference type="GO" id="GO:0010411">
    <property type="term" value="P:xyloglucan metabolic process"/>
    <property type="evidence" value="ECO:0007669"/>
    <property type="project" value="InterPro"/>
</dbReference>
<dbReference type="Pfam" id="PF00722">
    <property type="entry name" value="Glyco_hydro_16"/>
    <property type="match status" value="1"/>
</dbReference>
<evidence type="ECO:0000256" key="3">
    <source>
        <dbReference type="PIRSR" id="PIRSR005604-1"/>
    </source>
</evidence>
<keyword evidence="2" id="KW-0326">Glycosidase</keyword>
<accession>A0A022R2I3</accession>
<evidence type="ECO:0000256" key="1">
    <source>
        <dbReference type="ARBA" id="ARBA00022801"/>
    </source>
</evidence>
<dbReference type="Proteomes" id="UP000030748">
    <property type="component" value="Unassembled WGS sequence"/>
</dbReference>
<sequence>MAFNIVLTILVGAFCFQATEALNTNFDAYYSYLWGGDHFSVNPQQSEVQLKFDRSSGAGFRSKSDYGSGLFHIKMKLPSNKSGGIVPNFYLTALPDGESSSKPHFEFDFEFLGSTGKLQTNVYNYESGHREQTFNLWFDPLADFHTYDILWNPSQIVFYIDNIPMREFKSNVPGVSYPNQPMHIEASIWNADWAGTVDWSKAPFFMHYSDFGFNACPGNNMAACSGDNLFWNKYKALTAVEKQKMASYRKNYMTYDYCAQPNTRMKECSYNNV</sequence>
<dbReference type="PROSITE" id="PS51762">
    <property type="entry name" value="GH16_2"/>
    <property type="match status" value="1"/>
</dbReference>
<dbReference type="PANTHER" id="PTHR31062">
    <property type="entry name" value="XYLOGLUCAN ENDOTRANSGLUCOSYLASE/HYDROLASE PROTEIN 8-RELATED"/>
    <property type="match status" value="1"/>
</dbReference>
<dbReference type="InterPro" id="IPR044791">
    <property type="entry name" value="Beta-glucanase/XTH"/>
</dbReference>
<keyword evidence="7" id="KW-1185">Reference proteome</keyword>
<dbReference type="GO" id="GO:0016762">
    <property type="term" value="F:xyloglucan:xyloglucosyl transferase activity"/>
    <property type="evidence" value="ECO:0007669"/>
    <property type="project" value="InterPro"/>
</dbReference>
<dbReference type="GO" id="GO:0042546">
    <property type="term" value="P:cell wall biogenesis"/>
    <property type="evidence" value="ECO:0007669"/>
    <property type="project" value="InterPro"/>
</dbReference>
<dbReference type="SUPFAM" id="SSF49899">
    <property type="entry name" value="Concanavalin A-like lectins/glucanases"/>
    <property type="match status" value="1"/>
</dbReference>